<keyword evidence="3" id="KW-1185">Reference proteome</keyword>
<accession>B8MSG3</accession>
<name>B8MSG3_TALSN</name>
<dbReference type="InParanoid" id="B8MSG3"/>
<gene>
    <name evidence="2" type="ORF">TSTA_000360</name>
</gene>
<organism evidence="2 3">
    <name type="scientific">Talaromyces stipitatus (strain ATCC 10500 / CBS 375.48 / QM 6759 / NRRL 1006)</name>
    <name type="common">Penicillium stipitatum</name>
    <dbReference type="NCBI Taxonomy" id="441959"/>
    <lineage>
        <taxon>Eukaryota</taxon>
        <taxon>Fungi</taxon>
        <taxon>Dikarya</taxon>
        <taxon>Ascomycota</taxon>
        <taxon>Pezizomycotina</taxon>
        <taxon>Eurotiomycetes</taxon>
        <taxon>Eurotiomycetidae</taxon>
        <taxon>Eurotiales</taxon>
        <taxon>Trichocomaceae</taxon>
        <taxon>Talaromyces</taxon>
        <taxon>Talaromyces sect. Talaromyces</taxon>
    </lineage>
</organism>
<reference evidence="3" key="1">
    <citation type="journal article" date="2015" name="Genome Announc.">
        <title>Genome sequence of the AIDS-associated pathogen Penicillium marneffei (ATCC18224) and its near taxonomic relative Talaromyces stipitatus (ATCC10500).</title>
        <authorList>
            <person name="Nierman W.C."/>
            <person name="Fedorova-Abrams N.D."/>
            <person name="Andrianopoulos A."/>
        </authorList>
    </citation>
    <scope>NUCLEOTIDE SEQUENCE [LARGE SCALE GENOMIC DNA]</scope>
    <source>
        <strain evidence="3">ATCC 10500 / CBS 375.48 / QM 6759 / NRRL 1006</strain>
    </source>
</reference>
<sequence length="249" mass="27862">MNQQAPRRFKFTLTDDQEFNFKIVVDVMYLDGEPVLHVVDSATSFQAAKFLKSLTVSKDVVLQMAVKAINNMAGPDRIMPTILVFGAYPCLTLDSLPSALTIRRAQAMKKAITELRKAVAERKVNDALNTRNGPIITETLNLPLGANIKVWREGKGWTGLHKLISVNGHDITVNLSNSAVAFRATSVQQYLQDQRETDNRIHVPEPPVTPPPPRRQGRPRESKNKQKADVNVYLSKKEKGDLKLALKLR</sequence>
<dbReference type="PhylomeDB" id="B8MSG3"/>
<proteinExistence type="predicted"/>
<dbReference type="Proteomes" id="UP000001745">
    <property type="component" value="Unassembled WGS sequence"/>
</dbReference>
<feature type="region of interest" description="Disordered" evidence="1">
    <location>
        <begin position="193"/>
        <end position="233"/>
    </location>
</feature>
<protein>
    <recommendedName>
        <fullName evidence="4">Integrase catalytic domain-containing protein</fullName>
    </recommendedName>
</protein>
<feature type="compositionally biased region" description="Basic and acidic residues" evidence="1">
    <location>
        <begin position="218"/>
        <end position="228"/>
    </location>
</feature>
<evidence type="ECO:0000256" key="1">
    <source>
        <dbReference type="SAM" id="MobiDB-lite"/>
    </source>
</evidence>
<dbReference type="STRING" id="441959.B8MSG3"/>
<feature type="compositionally biased region" description="Basic and acidic residues" evidence="1">
    <location>
        <begin position="193"/>
        <end position="203"/>
    </location>
</feature>
<dbReference type="AlphaFoldDB" id="B8MSG3"/>
<dbReference type="RefSeq" id="XP_002487612.1">
    <property type="nucleotide sequence ID" value="XM_002487567.1"/>
</dbReference>
<dbReference type="OrthoDB" id="4368574at2759"/>
<evidence type="ECO:0008006" key="4">
    <source>
        <dbReference type="Google" id="ProtNLM"/>
    </source>
</evidence>
<dbReference type="EMBL" id="EQ962660">
    <property type="protein sequence ID" value="EED11958.1"/>
    <property type="molecule type" value="Genomic_DNA"/>
</dbReference>
<evidence type="ECO:0000313" key="3">
    <source>
        <dbReference type="Proteomes" id="UP000001745"/>
    </source>
</evidence>
<dbReference type="GeneID" id="8108659"/>
<evidence type="ECO:0000313" key="2">
    <source>
        <dbReference type="EMBL" id="EED11958.1"/>
    </source>
</evidence>
<dbReference type="HOGENOM" id="CLU_1116379_0_0_1"/>
<dbReference type="VEuPathDB" id="FungiDB:TSTA_000360"/>
<dbReference type="eggNOG" id="KOG0017">
    <property type="taxonomic scope" value="Eukaryota"/>
</dbReference>
<feature type="compositionally biased region" description="Pro residues" evidence="1">
    <location>
        <begin position="204"/>
        <end position="214"/>
    </location>
</feature>